<name>B9XFB2_PEDPL</name>
<gene>
    <name evidence="2" type="ORF">Cflav_PD4289</name>
</gene>
<organism evidence="2 3">
    <name type="scientific">Pedosphaera parvula (strain Ellin514)</name>
    <dbReference type="NCBI Taxonomy" id="320771"/>
    <lineage>
        <taxon>Bacteria</taxon>
        <taxon>Pseudomonadati</taxon>
        <taxon>Verrucomicrobiota</taxon>
        <taxon>Pedosphaerae</taxon>
        <taxon>Pedosphaerales</taxon>
        <taxon>Pedosphaeraceae</taxon>
        <taxon>Pedosphaera</taxon>
    </lineage>
</organism>
<dbReference type="STRING" id="320771.Cflav_PD4289"/>
<dbReference type="EMBL" id="ABOX02000009">
    <property type="protein sequence ID" value="EEF61610.1"/>
    <property type="molecule type" value="Genomic_DNA"/>
</dbReference>
<keyword evidence="1" id="KW-0812">Transmembrane</keyword>
<accession>B9XFB2</accession>
<comment type="caution">
    <text evidence="2">The sequence shown here is derived from an EMBL/GenBank/DDBJ whole genome shotgun (WGS) entry which is preliminary data.</text>
</comment>
<dbReference type="Proteomes" id="UP000003688">
    <property type="component" value="Unassembled WGS sequence"/>
</dbReference>
<dbReference type="RefSeq" id="WP_007414502.1">
    <property type="nucleotide sequence ID" value="NZ_ABOX02000009.1"/>
</dbReference>
<keyword evidence="1" id="KW-0472">Membrane</keyword>
<sequence length="63" mass="6798">MTHPMLGFFNLGGAEIILILAIMFVMSVMLAGAVALVFIIIKITQRRSDSTASAAIPPKFHQP</sequence>
<keyword evidence="3" id="KW-1185">Reference proteome</keyword>
<feature type="transmembrane region" description="Helical" evidence="1">
    <location>
        <begin position="16"/>
        <end position="41"/>
    </location>
</feature>
<evidence type="ECO:0000313" key="3">
    <source>
        <dbReference type="Proteomes" id="UP000003688"/>
    </source>
</evidence>
<evidence type="ECO:0000256" key="1">
    <source>
        <dbReference type="SAM" id="Phobius"/>
    </source>
</evidence>
<dbReference type="AlphaFoldDB" id="B9XFB2"/>
<reference evidence="2 3" key="1">
    <citation type="journal article" date="2011" name="J. Bacteriol.">
        <title>Genome sequence of 'Pedosphaera parvula' Ellin514, an aerobic Verrucomicrobial isolate from pasture soil.</title>
        <authorList>
            <person name="Kant R."/>
            <person name="van Passel M.W."/>
            <person name="Sangwan P."/>
            <person name="Palva A."/>
            <person name="Lucas S."/>
            <person name="Copeland A."/>
            <person name="Lapidus A."/>
            <person name="Glavina Del Rio T."/>
            <person name="Dalin E."/>
            <person name="Tice H."/>
            <person name="Bruce D."/>
            <person name="Goodwin L."/>
            <person name="Pitluck S."/>
            <person name="Chertkov O."/>
            <person name="Larimer F.W."/>
            <person name="Land M.L."/>
            <person name="Hauser L."/>
            <person name="Brettin T.S."/>
            <person name="Detter J.C."/>
            <person name="Han S."/>
            <person name="de Vos W.M."/>
            <person name="Janssen P.H."/>
            <person name="Smidt H."/>
        </authorList>
    </citation>
    <scope>NUCLEOTIDE SEQUENCE [LARGE SCALE GENOMIC DNA]</scope>
    <source>
        <strain evidence="2 3">Ellin514</strain>
    </source>
</reference>
<proteinExistence type="predicted"/>
<keyword evidence="1" id="KW-1133">Transmembrane helix</keyword>
<evidence type="ECO:0000313" key="2">
    <source>
        <dbReference type="EMBL" id="EEF61610.1"/>
    </source>
</evidence>
<protein>
    <submittedName>
        <fullName evidence="2">Uncharacterized protein</fullName>
    </submittedName>
</protein>